<dbReference type="HOGENOM" id="CLU_098573_0_0_11"/>
<dbReference type="RefSeq" id="WP_025252852.1">
    <property type="nucleotide sequence ID" value="NZ_CP004353.1"/>
</dbReference>
<accession>W5Y1K9</accession>
<reference evidence="1 2" key="1">
    <citation type="submission" date="2013-02" db="EMBL/GenBank/DDBJ databases">
        <title>The complete genome sequence of Corynebacterium vitaeruminis DSM 20294.</title>
        <authorList>
            <person name="Ruckert C."/>
            <person name="Albersmeier A."/>
            <person name="Kalinowski J."/>
        </authorList>
    </citation>
    <scope>NUCLEOTIDE SEQUENCE [LARGE SCALE GENOMIC DNA]</scope>
    <source>
        <strain evidence="2">ATCC 10234</strain>
    </source>
</reference>
<name>W5Y1K9_9CORY</name>
<evidence type="ECO:0000313" key="1">
    <source>
        <dbReference type="EMBL" id="AHI22829.1"/>
    </source>
</evidence>
<dbReference type="Proteomes" id="UP000019222">
    <property type="component" value="Chromosome"/>
</dbReference>
<dbReference type="eggNOG" id="ENOG5031HZY">
    <property type="taxonomic scope" value="Bacteria"/>
</dbReference>
<dbReference type="PATRIC" id="fig|1224164.3.peg.1448"/>
<keyword evidence="2" id="KW-1185">Reference proteome</keyword>
<gene>
    <name evidence="1" type="ORF">B843_07220</name>
</gene>
<dbReference type="EMBL" id="CP004353">
    <property type="protein sequence ID" value="AHI22829.1"/>
    <property type="molecule type" value="Genomic_DNA"/>
</dbReference>
<proteinExistence type="predicted"/>
<dbReference type="STRING" id="1224164.B843_07220"/>
<evidence type="ECO:0000313" key="2">
    <source>
        <dbReference type="Proteomes" id="UP000019222"/>
    </source>
</evidence>
<organism evidence="1 2">
    <name type="scientific">Corynebacterium vitaeruminis DSM 20294</name>
    <dbReference type="NCBI Taxonomy" id="1224164"/>
    <lineage>
        <taxon>Bacteria</taxon>
        <taxon>Bacillati</taxon>
        <taxon>Actinomycetota</taxon>
        <taxon>Actinomycetes</taxon>
        <taxon>Mycobacteriales</taxon>
        <taxon>Corynebacteriaceae</taxon>
        <taxon>Corynebacterium</taxon>
    </lineage>
</organism>
<dbReference type="AlphaFoldDB" id="W5Y1K9"/>
<protein>
    <submittedName>
        <fullName evidence="1">Uncharacterized protein</fullName>
    </submittedName>
</protein>
<dbReference type="KEGG" id="cvt:B843_07220"/>
<sequence length="264" mass="28344">MDFRAHVYSPLQNQALWLAATLYGEASFDDADYALTELGGPQRFEDEEYGLAPLIRQIRSFNSGFMDSFSSQPALSLTLAGPGTPVGLPAASAAAGLATGAGGAIVLASERARAYAAAVPLYGQGGTQWRWFELEGYPPAPAYLSPGEADFLLTTATREAAELIERMGPIATDLPNPRLTVGTLSDFYDTPGLPSSIAPRAAKLIARADRVSAIIETVTARINDHTFDPGLLSLGRHIRQARMSAVTYATVEWARVYDRNLHAR</sequence>